<dbReference type="GO" id="GO:0042262">
    <property type="term" value="P:DNA protection"/>
    <property type="evidence" value="ECO:0007669"/>
    <property type="project" value="InterPro"/>
</dbReference>
<organism evidence="2 3">
    <name type="scientific">Mimivirus Bombay</name>
    <dbReference type="NCBI Taxonomy" id="1835008"/>
    <lineage>
        <taxon>Viruses</taxon>
        <taxon>Varidnaviria</taxon>
        <taxon>Bamfordvirae</taxon>
        <taxon>Nucleocytoviricota</taxon>
        <taxon>Megaviricetes</taxon>
        <taxon>Imitervirales</taxon>
        <taxon>Mimiviridae</taxon>
        <taxon>Megamimivirinae</taxon>
        <taxon>Mimivirus</taxon>
        <taxon>Mimivirus bradfordmassiliense</taxon>
    </lineage>
</organism>
<accession>A0A165XCY4</accession>
<evidence type="ECO:0000313" key="3">
    <source>
        <dbReference type="Proteomes" id="UP000241559"/>
    </source>
</evidence>
<dbReference type="InterPro" id="IPR036620">
    <property type="entry name" value="MC1_sf"/>
</dbReference>
<feature type="compositionally biased region" description="Polar residues" evidence="1">
    <location>
        <begin position="249"/>
        <end position="260"/>
    </location>
</feature>
<dbReference type="Gene3D" id="3.10.470.10">
    <property type="entry name" value="Chromosomal protein MC1"/>
    <property type="match status" value="1"/>
</dbReference>
<evidence type="ECO:0000313" key="2">
    <source>
        <dbReference type="EMBL" id="AMZ02701.1"/>
    </source>
</evidence>
<protein>
    <submittedName>
        <fullName evidence="2">Uncharacterized protein</fullName>
    </submittedName>
</protein>
<feature type="region of interest" description="Disordered" evidence="1">
    <location>
        <begin position="206"/>
        <end position="278"/>
    </location>
</feature>
<dbReference type="SUPFAM" id="SSF102875">
    <property type="entry name" value="Chromosomal protein MC1"/>
    <property type="match status" value="1"/>
</dbReference>
<proteinExistence type="predicted"/>
<feature type="compositionally biased region" description="Low complexity" evidence="1">
    <location>
        <begin position="62"/>
        <end position="94"/>
    </location>
</feature>
<feature type="region of interest" description="Disordered" evidence="1">
    <location>
        <begin position="1"/>
        <end position="107"/>
    </location>
</feature>
<name>A0A165XCY4_MIMIV</name>
<feature type="compositionally biased region" description="Low complexity" evidence="1">
    <location>
        <begin position="264"/>
        <end position="278"/>
    </location>
</feature>
<evidence type="ECO:0000256" key="1">
    <source>
        <dbReference type="SAM" id="MobiDB-lite"/>
    </source>
</evidence>
<dbReference type="Proteomes" id="UP000241559">
    <property type="component" value="Segment"/>
</dbReference>
<feature type="compositionally biased region" description="Basic and acidic residues" evidence="1">
    <location>
        <begin position="97"/>
        <end position="107"/>
    </location>
</feature>
<sequence length="278" mass="29801">MMIHIHQDKKMSTRSNKKSTKTEKVAKATKPVENVEVSDNEVQEQAVKTKASGKKVTAKSTKQSGGKNAKSGSKSAKSGSKSAKSGSKTSKTQSGGKGDESRDRYFKLIDAKTGRSFGRYTGGTPKQAASKGFTKMIHKIKAEGGALPKNGTMKIYLRESTRGSPRKVYAYEATRKQLTEPQKIEIEGSDGKKKVITYRYRNVIHKVSAPLPNQLGGLKTSRSNKKSGETKKSGSRSSGSKRSAKPTKSAKNAKSTGNKKVSTKSAGAKKAPAAKASR</sequence>
<dbReference type="EMBL" id="KU761889">
    <property type="protein sequence ID" value="AMZ02701.1"/>
    <property type="molecule type" value="Genomic_DNA"/>
</dbReference>
<reference evidence="2" key="1">
    <citation type="journal article" date="2016" name="Genom Data">
        <title>Isolation and complete genome sequencing of Mimivirus bombay, a Giant Virus in sewage of Mumbai, India.</title>
        <authorList>
            <person name="Chatterjee A."/>
            <person name="Ali F."/>
            <person name="Bange D."/>
            <person name="Kondabagil K."/>
        </authorList>
    </citation>
    <scope>NUCLEOTIDE SEQUENCE [LARGE SCALE GENOMIC DNA]</scope>
    <source>
        <strain evidence="2">1</strain>
    </source>
</reference>
<feature type="compositionally biased region" description="Basic and acidic residues" evidence="1">
    <location>
        <begin position="1"/>
        <end position="11"/>
    </location>
</feature>